<gene>
    <name evidence="1" type="ORF">FOMG_19667</name>
</gene>
<accession>W9YWP2</accession>
<dbReference type="Proteomes" id="UP000030703">
    <property type="component" value="Unassembled WGS sequence"/>
</dbReference>
<dbReference type="VEuPathDB" id="FungiDB:FOMG_19667"/>
<reference evidence="1" key="1">
    <citation type="submission" date="2012-04" db="EMBL/GenBank/DDBJ databases">
        <title>The Genome Sequence of Fusarium oxysporum melonis.</title>
        <authorList>
            <consortium name="The Broad Institute Genome Sequencing Platform"/>
            <person name="Ma L.-J."/>
            <person name="Gale L.R."/>
            <person name="Schwartz D.C."/>
            <person name="Zhou S."/>
            <person name="Corby-Kistler H."/>
            <person name="Young S.K."/>
            <person name="Zeng Q."/>
            <person name="Gargeya S."/>
            <person name="Fitzgerald M."/>
            <person name="Haas B."/>
            <person name="Abouelleil A."/>
            <person name="Alvarado L."/>
            <person name="Arachchi H.M."/>
            <person name="Berlin A."/>
            <person name="Brown A."/>
            <person name="Chapman S.B."/>
            <person name="Chen Z."/>
            <person name="Dunbar C."/>
            <person name="Freedman E."/>
            <person name="Gearin G."/>
            <person name="Goldberg J."/>
            <person name="Griggs A."/>
            <person name="Gujja S."/>
            <person name="Heiman D."/>
            <person name="Howarth C."/>
            <person name="Larson L."/>
            <person name="Lui A."/>
            <person name="MacDonald P.J.P."/>
            <person name="Montmayeur A."/>
            <person name="Murphy C."/>
            <person name="Neiman D."/>
            <person name="Pearson M."/>
            <person name="Priest M."/>
            <person name="Roberts A."/>
            <person name="Saif S."/>
            <person name="Shea T."/>
            <person name="Shenoy N."/>
            <person name="Sisk P."/>
            <person name="Stolte C."/>
            <person name="Sykes S."/>
            <person name="Wortman J."/>
            <person name="Nusbaum C."/>
            <person name="Birren B."/>
        </authorList>
    </citation>
    <scope>NUCLEOTIDE SEQUENCE</scope>
    <source>
        <strain evidence="1">26406</strain>
    </source>
</reference>
<dbReference type="PANTHER" id="PTHR43102:SF2">
    <property type="entry name" value="GAF DOMAIN-CONTAINING PROTEIN"/>
    <property type="match status" value="1"/>
</dbReference>
<dbReference type="EMBL" id="KI980747">
    <property type="protein sequence ID" value="EXK23570.1"/>
    <property type="molecule type" value="Genomic_DNA"/>
</dbReference>
<organism evidence="1">
    <name type="scientific">Fusarium oxysporum f. sp. melonis 26406</name>
    <dbReference type="NCBI Taxonomy" id="1089452"/>
    <lineage>
        <taxon>Eukaryota</taxon>
        <taxon>Fungi</taxon>
        <taxon>Dikarya</taxon>
        <taxon>Ascomycota</taxon>
        <taxon>Pezizomycotina</taxon>
        <taxon>Sordariomycetes</taxon>
        <taxon>Hypocreomycetidae</taxon>
        <taxon>Hypocreales</taxon>
        <taxon>Nectriaceae</taxon>
        <taxon>Fusarium</taxon>
        <taxon>Fusarium oxysporum species complex</taxon>
    </lineage>
</organism>
<dbReference type="HOGENOM" id="CLU_1277674_0_0_1"/>
<dbReference type="AlphaFoldDB" id="W9YWP2"/>
<evidence type="ECO:0000313" key="1">
    <source>
        <dbReference type="EMBL" id="EXK23570.1"/>
    </source>
</evidence>
<dbReference type="InterPro" id="IPR029016">
    <property type="entry name" value="GAF-like_dom_sf"/>
</dbReference>
<sequence length="222" mass="24371">MRSPGTMTFCAVRVAPFTKSLMSTSRPPPMLSSPALLNWRVARPRLNVSLISLFDTTQQYIVAEATPTTSLVPNSCRNSGDEALRLCGTCIPRADGVCGYTLRSKECEISPDVEEPIEEAVSEELPVILVQDLATDSRFHSRPYCSPGNFGRFYAAVPIRSPRGINIGVLCVTNTVPGANCDETHSNILRGLSKTIMGHLENSRLKNVQKRNMRMNLSLQTS</sequence>
<reference evidence="1" key="2">
    <citation type="submission" date="2014-02" db="EMBL/GenBank/DDBJ databases">
        <title>Annotation of the Genome Sequence of Fusarium oxysporum f. sp. melonis 26406.</title>
        <authorList>
            <consortium name="The Broad Institute Genomics Platform"/>
            <person name="Ma L.-J."/>
            <person name="Corby-Kistler H."/>
            <person name="Broz K."/>
            <person name="Gale L.R."/>
            <person name="Jonkers W."/>
            <person name="O'Donnell K."/>
            <person name="Ploetz R."/>
            <person name="Steinberg C."/>
            <person name="Schwartz D.C."/>
            <person name="VanEtten H."/>
            <person name="Zhou S."/>
            <person name="Young S.K."/>
            <person name="Zeng Q."/>
            <person name="Gargeya S."/>
            <person name="Fitzgerald M."/>
            <person name="Abouelleil A."/>
            <person name="Alvarado L."/>
            <person name="Chapman S.B."/>
            <person name="Gainer-Dewar J."/>
            <person name="Goldberg J."/>
            <person name="Griggs A."/>
            <person name="Gujja S."/>
            <person name="Hansen M."/>
            <person name="Howarth C."/>
            <person name="Imamovic A."/>
            <person name="Ireland A."/>
            <person name="Larimer J."/>
            <person name="McCowan C."/>
            <person name="Murphy C."/>
            <person name="Pearson M."/>
            <person name="Poon T.W."/>
            <person name="Priest M."/>
            <person name="Roberts A."/>
            <person name="Saif S."/>
            <person name="Shea T."/>
            <person name="Sykes S."/>
            <person name="Wortman J."/>
            <person name="Nusbaum C."/>
            <person name="Birren B."/>
        </authorList>
    </citation>
    <scope>NUCLEOTIDE SEQUENCE</scope>
    <source>
        <strain evidence="1">26406</strain>
    </source>
</reference>
<dbReference type="SUPFAM" id="SSF55781">
    <property type="entry name" value="GAF domain-like"/>
    <property type="match status" value="1"/>
</dbReference>
<dbReference type="PANTHER" id="PTHR43102">
    <property type="entry name" value="SLR1143 PROTEIN"/>
    <property type="match status" value="1"/>
</dbReference>
<proteinExistence type="predicted"/>
<protein>
    <recommendedName>
        <fullName evidence="2">GAF domain-containing protein</fullName>
    </recommendedName>
</protein>
<evidence type="ECO:0008006" key="2">
    <source>
        <dbReference type="Google" id="ProtNLM"/>
    </source>
</evidence>
<dbReference type="Gene3D" id="3.30.450.40">
    <property type="match status" value="1"/>
</dbReference>
<name>W9YWP2_FUSOX</name>